<accession>A0A8J7C7T1</accession>
<dbReference type="RefSeq" id="WP_190829767.1">
    <property type="nucleotide sequence ID" value="NZ_CAWPPI010000057.1"/>
</dbReference>
<dbReference type="AlphaFoldDB" id="A0A8J7C7T1"/>
<dbReference type="SUPFAM" id="SSF46689">
    <property type="entry name" value="Homeodomain-like"/>
    <property type="match status" value="1"/>
</dbReference>
<reference evidence="1" key="1">
    <citation type="submission" date="2020-09" db="EMBL/GenBank/DDBJ databases">
        <title>Iningainema tapete sp. nov. (Scytonemataceae, Cyanobacteria) from greenhouses in central Florida (USA) produces two types of nodularin with biosynthetic potential for microcystin-LR and anabaenopeptins.</title>
        <authorList>
            <person name="Berthold D.E."/>
            <person name="Lefler F.W."/>
            <person name="Huang I.-S."/>
            <person name="Abdulla H."/>
            <person name="Zimba P.V."/>
            <person name="Laughinghouse H.D. IV."/>
        </authorList>
    </citation>
    <scope>NUCLEOTIDE SEQUENCE</scope>
    <source>
        <strain evidence="1">BLCCT55</strain>
    </source>
</reference>
<proteinExistence type="predicted"/>
<dbReference type="Gene3D" id="1.10.10.10">
    <property type="entry name" value="Winged helix-like DNA-binding domain superfamily/Winged helix DNA-binding domain"/>
    <property type="match status" value="1"/>
</dbReference>
<dbReference type="PANTHER" id="PTHR34849:SF3">
    <property type="entry name" value="SSR2962 PROTEIN"/>
    <property type="match status" value="1"/>
</dbReference>
<protein>
    <submittedName>
        <fullName evidence="1">DUF433 domain-containing protein</fullName>
    </submittedName>
</protein>
<dbReference type="PANTHER" id="PTHR34849">
    <property type="entry name" value="SSL5025 PROTEIN"/>
    <property type="match status" value="1"/>
</dbReference>
<dbReference type="Proteomes" id="UP000629098">
    <property type="component" value="Unassembled WGS sequence"/>
</dbReference>
<keyword evidence="2" id="KW-1185">Reference proteome</keyword>
<dbReference type="InterPro" id="IPR009057">
    <property type="entry name" value="Homeodomain-like_sf"/>
</dbReference>
<dbReference type="EMBL" id="JACXAE010000057">
    <property type="protein sequence ID" value="MBD2773686.1"/>
    <property type="molecule type" value="Genomic_DNA"/>
</dbReference>
<name>A0A8J7C7T1_9CYAN</name>
<dbReference type="InterPro" id="IPR007367">
    <property type="entry name" value="DUF433"/>
</dbReference>
<sequence>MTKDNLLSRISIDPNICFGKPCIKGHRIWVSLILDILAGGATIEEILEEYPGLEKEDILACIAYGAEMSRDRFVEIPIGTHKETSK</sequence>
<dbReference type="InterPro" id="IPR036388">
    <property type="entry name" value="WH-like_DNA-bd_sf"/>
</dbReference>
<evidence type="ECO:0000313" key="2">
    <source>
        <dbReference type="Proteomes" id="UP000629098"/>
    </source>
</evidence>
<evidence type="ECO:0000313" key="1">
    <source>
        <dbReference type="EMBL" id="MBD2773686.1"/>
    </source>
</evidence>
<comment type="caution">
    <text evidence="1">The sequence shown here is derived from an EMBL/GenBank/DDBJ whole genome shotgun (WGS) entry which is preliminary data.</text>
</comment>
<gene>
    <name evidence="1" type="ORF">ICL16_16795</name>
</gene>
<dbReference type="Pfam" id="PF04255">
    <property type="entry name" value="DUF433"/>
    <property type="match status" value="1"/>
</dbReference>
<organism evidence="1 2">
    <name type="scientific">Iningainema tapete BLCC-T55</name>
    <dbReference type="NCBI Taxonomy" id="2748662"/>
    <lineage>
        <taxon>Bacteria</taxon>
        <taxon>Bacillati</taxon>
        <taxon>Cyanobacteriota</taxon>
        <taxon>Cyanophyceae</taxon>
        <taxon>Nostocales</taxon>
        <taxon>Scytonemataceae</taxon>
        <taxon>Iningainema tapete</taxon>
    </lineage>
</organism>